<dbReference type="InterPro" id="IPR034660">
    <property type="entry name" value="DinB/YfiT-like"/>
</dbReference>
<dbReference type="InterPro" id="IPR024775">
    <property type="entry name" value="DinB-like"/>
</dbReference>
<feature type="domain" description="DinB-like" evidence="1">
    <location>
        <begin position="14"/>
        <end position="172"/>
    </location>
</feature>
<dbReference type="SUPFAM" id="SSF109854">
    <property type="entry name" value="DinB/YfiT-like putative metalloenzymes"/>
    <property type="match status" value="1"/>
</dbReference>
<evidence type="ECO:0000313" key="2">
    <source>
        <dbReference type="EMBL" id="MFC4905527.1"/>
    </source>
</evidence>
<gene>
    <name evidence="2" type="ORF">ACFPCS_18345</name>
</gene>
<name>A0ABV9TRT2_9MICC</name>
<evidence type="ECO:0000313" key="3">
    <source>
        <dbReference type="Proteomes" id="UP001595797"/>
    </source>
</evidence>
<sequence length="178" mass="20614">MNSAPLTSEAIHAELERVRADFHALVTEATPADLRRPSSGTRWTNGQLLFHMFFGYLIVRRLLPLVRLMGRLPDQVSRSFARALEAGTGAFHVINYQSDRGAARVIHGPRLIRWFDRTLDILQARLKTESEDALARGMHMPVHWDPYFRDWMSLAEIYHYGTQHYDHHRQQLTLSRAP</sequence>
<dbReference type="Gene3D" id="1.20.120.450">
    <property type="entry name" value="dinb family like domain"/>
    <property type="match status" value="1"/>
</dbReference>
<proteinExistence type="predicted"/>
<accession>A0ABV9TRT2</accession>
<dbReference type="RefSeq" id="WP_047804885.1">
    <property type="nucleotide sequence ID" value="NZ_JARAMH010000022.1"/>
</dbReference>
<reference evidence="3" key="1">
    <citation type="journal article" date="2019" name="Int. J. Syst. Evol. Microbiol.">
        <title>The Global Catalogue of Microorganisms (GCM) 10K type strain sequencing project: providing services to taxonomists for standard genome sequencing and annotation.</title>
        <authorList>
            <consortium name="The Broad Institute Genomics Platform"/>
            <consortium name="The Broad Institute Genome Sequencing Center for Infectious Disease"/>
            <person name="Wu L."/>
            <person name="Ma J."/>
        </authorList>
    </citation>
    <scope>NUCLEOTIDE SEQUENCE [LARGE SCALE GENOMIC DNA]</scope>
    <source>
        <strain evidence="3">CGMCC 4.6946</strain>
    </source>
</reference>
<comment type="caution">
    <text evidence="2">The sequence shown here is derived from an EMBL/GenBank/DDBJ whole genome shotgun (WGS) entry which is preliminary data.</text>
</comment>
<evidence type="ECO:0000259" key="1">
    <source>
        <dbReference type="Pfam" id="PF12867"/>
    </source>
</evidence>
<keyword evidence="3" id="KW-1185">Reference proteome</keyword>
<dbReference type="Proteomes" id="UP001595797">
    <property type="component" value="Unassembled WGS sequence"/>
</dbReference>
<protein>
    <submittedName>
        <fullName evidence="2">DinB family protein</fullName>
    </submittedName>
</protein>
<organism evidence="2 3">
    <name type="scientific">Kocuria oceani</name>
    <dbReference type="NCBI Taxonomy" id="988827"/>
    <lineage>
        <taxon>Bacteria</taxon>
        <taxon>Bacillati</taxon>
        <taxon>Actinomycetota</taxon>
        <taxon>Actinomycetes</taxon>
        <taxon>Micrococcales</taxon>
        <taxon>Micrococcaceae</taxon>
        <taxon>Kocuria</taxon>
    </lineage>
</organism>
<dbReference type="EMBL" id="JBHSIW010000026">
    <property type="protein sequence ID" value="MFC4905527.1"/>
    <property type="molecule type" value="Genomic_DNA"/>
</dbReference>
<dbReference type="Pfam" id="PF12867">
    <property type="entry name" value="DinB_2"/>
    <property type="match status" value="1"/>
</dbReference>